<evidence type="ECO:0000313" key="1">
    <source>
        <dbReference type="EnsemblMetazoa" id="G8576.1:cds"/>
    </source>
</evidence>
<sequence length="110" mass="11586">MLIISDSKVNPKLNVFKAIRTTAAAWDNVGSVCIANCFSKAGFSLSLNSKDGVNAEDGMPLSCLVHVPLSASSAHDSDDDIPLAELDKRLTPAGITFTDLVTAYTGLIMT</sequence>
<dbReference type="EnsemblMetazoa" id="G8576.1">
    <property type="protein sequence ID" value="G8576.1:cds"/>
    <property type="gene ID" value="G8576"/>
</dbReference>
<proteinExistence type="predicted"/>
<accession>A0A8W8NZT2</accession>
<keyword evidence="2" id="KW-1185">Reference proteome</keyword>
<protein>
    <submittedName>
        <fullName evidence="1">Uncharacterized protein</fullName>
    </submittedName>
</protein>
<dbReference type="Proteomes" id="UP000005408">
    <property type="component" value="Unassembled WGS sequence"/>
</dbReference>
<organism evidence="1 2">
    <name type="scientific">Magallana gigas</name>
    <name type="common">Pacific oyster</name>
    <name type="synonym">Crassostrea gigas</name>
    <dbReference type="NCBI Taxonomy" id="29159"/>
    <lineage>
        <taxon>Eukaryota</taxon>
        <taxon>Metazoa</taxon>
        <taxon>Spiralia</taxon>
        <taxon>Lophotrochozoa</taxon>
        <taxon>Mollusca</taxon>
        <taxon>Bivalvia</taxon>
        <taxon>Autobranchia</taxon>
        <taxon>Pteriomorphia</taxon>
        <taxon>Ostreida</taxon>
        <taxon>Ostreoidea</taxon>
        <taxon>Ostreidae</taxon>
        <taxon>Magallana</taxon>
    </lineage>
</organism>
<dbReference type="AlphaFoldDB" id="A0A8W8NZT2"/>
<name>A0A8W8NZT2_MAGGI</name>
<evidence type="ECO:0000313" key="2">
    <source>
        <dbReference type="Proteomes" id="UP000005408"/>
    </source>
</evidence>
<reference evidence="1" key="1">
    <citation type="submission" date="2022-08" db="UniProtKB">
        <authorList>
            <consortium name="EnsemblMetazoa"/>
        </authorList>
    </citation>
    <scope>IDENTIFICATION</scope>
    <source>
        <strain evidence="1">05x7-T-G4-1.051#20</strain>
    </source>
</reference>